<evidence type="ECO:0000313" key="4">
    <source>
        <dbReference type="Proteomes" id="UP000613011"/>
    </source>
</evidence>
<organism evidence="3 4">
    <name type="scientific">Ramlibacter aurantiacus</name>
    <dbReference type="NCBI Taxonomy" id="2801330"/>
    <lineage>
        <taxon>Bacteria</taxon>
        <taxon>Pseudomonadati</taxon>
        <taxon>Pseudomonadota</taxon>
        <taxon>Betaproteobacteria</taxon>
        <taxon>Burkholderiales</taxon>
        <taxon>Comamonadaceae</taxon>
        <taxon>Ramlibacter</taxon>
    </lineage>
</organism>
<comment type="caution">
    <text evidence="3">The sequence shown here is derived from an EMBL/GenBank/DDBJ whole genome shotgun (WGS) entry which is preliminary data.</text>
</comment>
<name>A0A936ZJ06_9BURK</name>
<reference evidence="3" key="1">
    <citation type="submission" date="2021-01" db="EMBL/GenBank/DDBJ databases">
        <title>Ramlibacter sp. strain AW1 16S ribosomal RNA gene Genome sequencing and assembly.</title>
        <authorList>
            <person name="Kang M."/>
        </authorList>
    </citation>
    <scope>NUCLEOTIDE SEQUENCE</scope>
    <source>
        <strain evidence="3">AW1</strain>
    </source>
</reference>
<dbReference type="Pfam" id="PF00248">
    <property type="entry name" value="Aldo_ket_red"/>
    <property type="match status" value="1"/>
</dbReference>
<evidence type="ECO:0000259" key="2">
    <source>
        <dbReference type="Pfam" id="PF00248"/>
    </source>
</evidence>
<dbReference type="GO" id="GO:0005829">
    <property type="term" value="C:cytosol"/>
    <property type="evidence" value="ECO:0007669"/>
    <property type="project" value="TreeGrafter"/>
</dbReference>
<sequence length="372" mass="41783">MNDTPEDLQQRVTAIGLALKNDSGMEYRHVGRSGLVASALGVGCFPFGGFVDQAGTRAVVDQALELGINYFDTANSYGIGRSEEALGLALERRRHKAVIATKFGNRTGDGPNDTGASRMALIAACEASLKRLRTDYIDLYQLHWPDHDTPVEETLRALDDLVRAGKVRYIGASNHYAWELCEAWYIAEMKGLTKFVSTQDHHSLLYRDIEKRFEPFCIKYGIGMTHYFPLASGMLSGAHTRGHIAPGTRQAENPHTAAWQSERNWSVQEKLAAFARERGWTLPQMSLAWLLQRPATFTVIAGADKPEHLRENVKALQVKFTEQDLVEIDRITLVDEDRSVAPAYRGLRPEKIHEFDTLQRAKATNTLQTWKR</sequence>
<keyword evidence="1" id="KW-0560">Oxidoreductase</keyword>
<dbReference type="PRINTS" id="PR00069">
    <property type="entry name" value="ALDKETRDTASE"/>
</dbReference>
<dbReference type="PANTHER" id="PTHR43364">
    <property type="entry name" value="NADH-SPECIFIC METHYLGLYOXAL REDUCTASE-RELATED"/>
    <property type="match status" value="1"/>
</dbReference>
<feature type="domain" description="NADP-dependent oxidoreductase" evidence="2">
    <location>
        <begin position="40"/>
        <end position="331"/>
    </location>
</feature>
<dbReference type="GO" id="GO:0016491">
    <property type="term" value="F:oxidoreductase activity"/>
    <property type="evidence" value="ECO:0007669"/>
    <property type="project" value="UniProtKB-KW"/>
</dbReference>
<dbReference type="Gene3D" id="3.20.20.100">
    <property type="entry name" value="NADP-dependent oxidoreductase domain"/>
    <property type="match status" value="1"/>
</dbReference>
<dbReference type="PANTHER" id="PTHR43364:SF4">
    <property type="entry name" value="NAD(P)-LINKED OXIDOREDUCTASE SUPERFAMILY PROTEIN"/>
    <property type="match status" value="1"/>
</dbReference>
<dbReference type="FunFam" id="3.20.20.100:FF:000004">
    <property type="entry name" value="Oxidoreductase, aldo/keto reductase"/>
    <property type="match status" value="1"/>
</dbReference>
<gene>
    <name evidence="3" type="ORF">JI739_12110</name>
</gene>
<dbReference type="AlphaFoldDB" id="A0A936ZJ06"/>
<dbReference type="InterPro" id="IPR023210">
    <property type="entry name" value="NADP_OxRdtase_dom"/>
</dbReference>
<dbReference type="InterPro" id="IPR036812">
    <property type="entry name" value="NAD(P)_OxRdtase_dom_sf"/>
</dbReference>
<dbReference type="InterPro" id="IPR020471">
    <property type="entry name" value="AKR"/>
</dbReference>
<evidence type="ECO:0000256" key="1">
    <source>
        <dbReference type="ARBA" id="ARBA00023002"/>
    </source>
</evidence>
<protein>
    <submittedName>
        <fullName evidence="3">Aldo/keto reductase</fullName>
    </submittedName>
</protein>
<dbReference type="InterPro" id="IPR050523">
    <property type="entry name" value="AKR_Detox_Biosynth"/>
</dbReference>
<dbReference type="RefSeq" id="WP_201684176.1">
    <property type="nucleotide sequence ID" value="NZ_JAEQNA010000004.1"/>
</dbReference>
<dbReference type="SUPFAM" id="SSF51430">
    <property type="entry name" value="NAD(P)-linked oxidoreductase"/>
    <property type="match status" value="1"/>
</dbReference>
<accession>A0A936ZJ06</accession>
<evidence type="ECO:0000313" key="3">
    <source>
        <dbReference type="EMBL" id="MBL0421093.1"/>
    </source>
</evidence>
<dbReference type="EMBL" id="JAEQNA010000004">
    <property type="protein sequence ID" value="MBL0421093.1"/>
    <property type="molecule type" value="Genomic_DNA"/>
</dbReference>
<keyword evidence="4" id="KW-1185">Reference proteome</keyword>
<dbReference type="Proteomes" id="UP000613011">
    <property type="component" value="Unassembled WGS sequence"/>
</dbReference>
<proteinExistence type="predicted"/>